<name>A0A078LR09_9PSED</name>
<reference evidence="1 2" key="1">
    <citation type="submission" date="2014-07" db="EMBL/GenBank/DDBJ databases">
        <authorList>
            <person name="Urmite Genomes Urmite Genomes"/>
        </authorList>
    </citation>
    <scope>NUCLEOTIDE SEQUENCE [LARGE SCALE GENOMIC DNA]</scope>
    <source>
        <strain evidence="1 2">20_BN</strain>
    </source>
</reference>
<keyword evidence="2" id="KW-1185">Reference proteome</keyword>
<organism evidence="1 2">
    <name type="scientific">Pseudomonas saudiphocaensis</name>
    <dbReference type="NCBI Taxonomy" id="1499686"/>
    <lineage>
        <taxon>Bacteria</taxon>
        <taxon>Pseudomonadati</taxon>
        <taxon>Pseudomonadota</taxon>
        <taxon>Gammaproteobacteria</taxon>
        <taxon>Pseudomonadales</taxon>
        <taxon>Pseudomonadaceae</taxon>
        <taxon>Pseudomonas</taxon>
    </lineage>
</organism>
<gene>
    <name evidence="1" type="ORF">BN1079_00076</name>
</gene>
<dbReference type="HOGENOM" id="CLU_2772868_0_0_6"/>
<accession>A0A078LR09</accession>
<protein>
    <submittedName>
        <fullName evidence="1">Uncharacterized protein</fullName>
    </submittedName>
</protein>
<dbReference type="AlphaFoldDB" id="A0A078LR09"/>
<dbReference type="STRING" id="1499686.BN1079_00076"/>
<dbReference type="EMBL" id="CCSF01000001">
    <property type="protein sequence ID" value="CDZ92807.1"/>
    <property type="molecule type" value="Genomic_DNA"/>
</dbReference>
<dbReference type="Proteomes" id="UP000053902">
    <property type="component" value="Unassembled WGS sequence"/>
</dbReference>
<evidence type="ECO:0000313" key="2">
    <source>
        <dbReference type="Proteomes" id="UP000053902"/>
    </source>
</evidence>
<proteinExistence type="predicted"/>
<evidence type="ECO:0000313" key="1">
    <source>
        <dbReference type="EMBL" id="CDZ92807.1"/>
    </source>
</evidence>
<sequence>MLIPSTQLLPRFTLDRASLMKLRAYGEALIAAQALPHREASYYLIRIFLKQLSLLLKQYPADHSHRLKA</sequence>